<comment type="caution">
    <text evidence="8">The sequence shown here is derived from an EMBL/GenBank/DDBJ whole genome shotgun (WGS) entry which is preliminary data.</text>
</comment>
<keyword evidence="6" id="KW-0325">Glycoprotein</keyword>
<dbReference type="PANTHER" id="PTHR11923">
    <property type="entry name" value="SCAVENGER RECEPTOR CLASS B TYPE-1 SR-B1"/>
    <property type="match status" value="1"/>
</dbReference>
<evidence type="ECO:0000256" key="4">
    <source>
        <dbReference type="ARBA" id="ARBA00022989"/>
    </source>
</evidence>
<dbReference type="GO" id="GO:0005044">
    <property type="term" value="F:scavenger receptor activity"/>
    <property type="evidence" value="ECO:0007669"/>
    <property type="project" value="TreeGrafter"/>
</dbReference>
<comment type="subcellular location">
    <subcellularLocation>
        <location evidence="1">Membrane</location>
    </subcellularLocation>
</comment>
<proteinExistence type="inferred from homology"/>
<dbReference type="GO" id="GO:0005737">
    <property type="term" value="C:cytoplasm"/>
    <property type="evidence" value="ECO:0007669"/>
    <property type="project" value="TreeGrafter"/>
</dbReference>
<reference evidence="8" key="1">
    <citation type="submission" date="2021-02" db="EMBL/GenBank/DDBJ databases">
        <authorList>
            <person name="Nowell W R."/>
        </authorList>
    </citation>
    <scope>NUCLEOTIDE SEQUENCE</scope>
    <source>
        <strain evidence="8">Ploen Becks lab</strain>
    </source>
</reference>
<dbReference type="OrthoDB" id="195015at2759"/>
<protein>
    <submittedName>
        <fullName evidence="8">Uncharacterized protein</fullName>
    </submittedName>
</protein>
<keyword evidence="4 7" id="KW-1133">Transmembrane helix</keyword>
<feature type="transmembrane region" description="Helical" evidence="7">
    <location>
        <begin position="165"/>
        <end position="190"/>
    </location>
</feature>
<organism evidence="8 9">
    <name type="scientific">Brachionus calyciflorus</name>
    <dbReference type="NCBI Taxonomy" id="104777"/>
    <lineage>
        <taxon>Eukaryota</taxon>
        <taxon>Metazoa</taxon>
        <taxon>Spiralia</taxon>
        <taxon>Gnathifera</taxon>
        <taxon>Rotifera</taxon>
        <taxon>Eurotatoria</taxon>
        <taxon>Monogononta</taxon>
        <taxon>Pseudotrocha</taxon>
        <taxon>Ploima</taxon>
        <taxon>Brachionidae</taxon>
        <taxon>Brachionus</taxon>
    </lineage>
</organism>
<dbReference type="Proteomes" id="UP000663879">
    <property type="component" value="Unassembled WGS sequence"/>
</dbReference>
<dbReference type="AlphaFoldDB" id="A0A814HZJ3"/>
<evidence type="ECO:0000256" key="2">
    <source>
        <dbReference type="ARBA" id="ARBA00010532"/>
    </source>
</evidence>
<evidence type="ECO:0000256" key="3">
    <source>
        <dbReference type="ARBA" id="ARBA00022692"/>
    </source>
</evidence>
<evidence type="ECO:0000256" key="5">
    <source>
        <dbReference type="ARBA" id="ARBA00023136"/>
    </source>
</evidence>
<keyword evidence="5 7" id="KW-0472">Membrane</keyword>
<evidence type="ECO:0000256" key="1">
    <source>
        <dbReference type="ARBA" id="ARBA00004370"/>
    </source>
</evidence>
<dbReference type="Pfam" id="PF01130">
    <property type="entry name" value="CD36"/>
    <property type="match status" value="1"/>
</dbReference>
<dbReference type="InterPro" id="IPR002159">
    <property type="entry name" value="CD36_fam"/>
</dbReference>
<dbReference type="EMBL" id="CAJNOC010004347">
    <property type="protein sequence ID" value="CAF1018302.1"/>
    <property type="molecule type" value="Genomic_DNA"/>
</dbReference>
<gene>
    <name evidence="8" type="ORF">OXX778_LOCUS17246</name>
</gene>
<comment type="similarity">
    <text evidence="2">Belongs to the CD36 family.</text>
</comment>
<evidence type="ECO:0000256" key="6">
    <source>
        <dbReference type="ARBA" id="ARBA00023180"/>
    </source>
</evidence>
<keyword evidence="9" id="KW-1185">Reference proteome</keyword>
<sequence length="215" mass="24513">MLTMISYYLSFKRENFIDGIKTYDFHLPKTTFDFSDPENSGFSKGNIGNGALNISTCYGGINAFVSQPHFLNADKIFLDNVDGLEPNMEKHNSRIHFEPTISTPLAGNIRFQINFFLPRNINFNLVKKVKPVLLPVIWFDEGFELNSNTKEEIQRMLVYIGLASYMYLLLILFGVLICSVVFILNLINLLKKKKSIKIKENKESEADLLKAPAFG</sequence>
<name>A0A814HZJ3_9BILA</name>
<dbReference type="PANTHER" id="PTHR11923:SF51">
    <property type="entry name" value="LYSOSOME MEMBRANE PROTEIN 2"/>
    <property type="match status" value="1"/>
</dbReference>
<keyword evidence="3 7" id="KW-0812">Transmembrane</keyword>
<dbReference type="GO" id="GO:0016020">
    <property type="term" value="C:membrane"/>
    <property type="evidence" value="ECO:0007669"/>
    <property type="project" value="UniProtKB-SubCell"/>
</dbReference>
<evidence type="ECO:0000313" key="9">
    <source>
        <dbReference type="Proteomes" id="UP000663879"/>
    </source>
</evidence>
<dbReference type="PRINTS" id="PR01609">
    <property type="entry name" value="CD36FAMILY"/>
</dbReference>
<evidence type="ECO:0000313" key="8">
    <source>
        <dbReference type="EMBL" id="CAF1018302.1"/>
    </source>
</evidence>
<accession>A0A814HZJ3</accession>
<evidence type="ECO:0000256" key="7">
    <source>
        <dbReference type="SAM" id="Phobius"/>
    </source>
</evidence>